<evidence type="ECO:0000313" key="3">
    <source>
        <dbReference type="Proteomes" id="UP000009186"/>
    </source>
</evidence>
<feature type="transmembrane region" description="Helical" evidence="1">
    <location>
        <begin position="6"/>
        <end position="23"/>
    </location>
</feature>
<reference evidence="2 3" key="1">
    <citation type="journal article" date="2011" name="Appl. Environ. Microbiol.">
        <title>Complete genome sequence of the fish pathogen Flavobacterium branchiophilum.</title>
        <authorList>
            <consortium name="1:IP"/>
            <consortium name="Microbial Evolutionary Genomics,F-75015 Paris"/>
            <consortium name="France 2:CNRS"/>
            <consortium name="URA2171"/>
            <consortium name="F-75015 Paris,France 3:Unite de Virologie et Immunologie Mol."/>
            <consortium name="INRA,78352 Jouy en Josas Cedex"/>
            <consortium name="France. 4:Unite de Mathemathique"/>
            <consortium name="Informatique et Genome,INRA"/>
            <consortium name="78352 Jouy en Josas Cedex"/>
            <consortium name="France. 5:CEA/Genoscope"/>
            <consortium name="Evry"/>
            <consortium name="France"/>
            <person name="Touchon M."/>
            <person name="Barbier P."/>
            <person name="Bernardet J.F."/>
            <person name="Loux V."/>
            <person name="Vacherie B."/>
            <person name="Barbe V."/>
            <person name="Rocha E.P."/>
            <person name="Duchaud E."/>
        </authorList>
    </citation>
    <scope>NUCLEOTIDE SEQUENCE [LARGE SCALE GENOMIC DNA]</scope>
    <source>
        <strain evidence="2 3">FL-15</strain>
    </source>
</reference>
<keyword evidence="1 2" id="KW-0812">Transmembrane</keyword>
<name>G2Z427_FLABF</name>
<protein>
    <submittedName>
        <fullName evidence="2">Hypothetical transmembrane protein</fullName>
    </submittedName>
</protein>
<dbReference type="AlphaFoldDB" id="G2Z427"/>
<feature type="transmembrane region" description="Helical" evidence="1">
    <location>
        <begin position="97"/>
        <end position="115"/>
    </location>
</feature>
<gene>
    <name evidence="2" type="ordered locus">FBFL15_0222</name>
</gene>
<keyword evidence="1" id="KW-0472">Membrane</keyword>
<keyword evidence="1" id="KW-1133">Transmembrane helix</keyword>
<dbReference type="Proteomes" id="UP000009186">
    <property type="component" value="Chromosome"/>
</dbReference>
<feature type="transmembrane region" description="Helical" evidence="1">
    <location>
        <begin position="41"/>
        <end position="58"/>
    </location>
</feature>
<evidence type="ECO:0000313" key="2">
    <source>
        <dbReference type="EMBL" id="CCB68367.1"/>
    </source>
</evidence>
<dbReference type="KEGG" id="fbr:FBFL15_0222"/>
<feature type="transmembrane region" description="Helical" evidence="1">
    <location>
        <begin position="64"/>
        <end position="90"/>
    </location>
</feature>
<evidence type="ECO:0000256" key="1">
    <source>
        <dbReference type="SAM" id="Phobius"/>
    </source>
</evidence>
<feature type="transmembrane region" description="Helical" evidence="1">
    <location>
        <begin position="127"/>
        <end position="147"/>
    </location>
</feature>
<dbReference type="EMBL" id="FQ859183">
    <property type="protein sequence ID" value="CCB68367.1"/>
    <property type="molecule type" value="Genomic_DNA"/>
</dbReference>
<dbReference type="HOGENOM" id="CLU_1649608_0_0_10"/>
<organism evidence="2 3">
    <name type="scientific">Flavobacterium branchiophilum (strain FL-15)</name>
    <dbReference type="NCBI Taxonomy" id="1034807"/>
    <lineage>
        <taxon>Bacteria</taxon>
        <taxon>Pseudomonadati</taxon>
        <taxon>Bacteroidota</taxon>
        <taxon>Flavobacteriia</taxon>
        <taxon>Flavobacteriales</taxon>
        <taxon>Flavobacteriaceae</taxon>
        <taxon>Flavobacterium</taxon>
    </lineage>
</organism>
<proteinExistence type="predicted"/>
<sequence length="160" mass="19723">MKKDTLFVPLLIIISYFFCINYIEECIRNYDLRFYQSKDNGIFSCFEISFVTIIWIYIDLFKNFILSFIFSLIYSIISFVIIYFLFMFFYKFNLDCIFLLYFFISLIPIIIAFFVRKNYLKNEFKTYRILYFLSYLFFIEIVMNLSMKSSLIEIIKIYFN</sequence>
<accession>G2Z427</accession>
<keyword evidence="3" id="KW-1185">Reference proteome</keyword>